<organism evidence="3 4">
    <name type="scientific">Brytella acorum</name>
    <dbReference type="NCBI Taxonomy" id="2959299"/>
    <lineage>
        <taxon>Bacteria</taxon>
        <taxon>Pseudomonadati</taxon>
        <taxon>Pseudomonadota</taxon>
        <taxon>Alphaproteobacteria</taxon>
        <taxon>Acetobacterales</taxon>
        <taxon>Acetobacteraceae</taxon>
        <taxon>Brytella</taxon>
    </lineage>
</organism>
<comment type="caution">
    <text evidence="3">The sequence shown here is derived from an EMBL/GenBank/DDBJ whole genome shotgun (WGS) entry which is preliminary data.</text>
</comment>
<evidence type="ECO:0000256" key="2">
    <source>
        <dbReference type="SAM" id="SignalP"/>
    </source>
</evidence>
<feature type="compositionally biased region" description="Pro residues" evidence="1">
    <location>
        <begin position="48"/>
        <end position="58"/>
    </location>
</feature>
<evidence type="ECO:0000313" key="3">
    <source>
        <dbReference type="EMBL" id="CAI9119588.1"/>
    </source>
</evidence>
<keyword evidence="2" id="KW-0732">Signal</keyword>
<accession>A0AA35ULE4</accession>
<dbReference type="RefSeq" id="WP_289841707.1">
    <property type="nucleotide sequence ID" value="NZ_CATKSH010000002.1"/>
</dbReference>
<evidence type="ECO:0000256" key="1">
    <source>
        <dbReference type="SAM" id="MobiDB-lite"/>
    </source>
</evidence>
<proteinExistence type="predicted"/>
<sequence>MARLYRSVFRFSVSTGAIAAALALNACAPLDQRTFDPSAGRPPKVHVPLPPPAPPAKPPFVQIMAGTPESVWQPDVEKVTRLALQRKPNILFVLTAIVPRDGSPPAQADALAALVQGDERAVAQAMVDAGASGGQIEMDARVEDGAKPHIRVDVR</sequence>
<name>A0AA35ULE4_9PROT</name>
<gene>
    <name evidence="3" type="ORF">LMG32879_000406</name>
</gene>
<dbReference type="Proteomes" id="UP001176960">
    <property type="component" value="Unassembled WGS sequence"/>
</dbReference>
<protein>
    <submittedName>
        <fullName evidence="3">Uncharacterized protein</fullName>
    </submittedName>
</protein>
<feature type="chain" id="PRO_5041215457" evidence="2">
    <location>
        <begin position="20"/>
        <end position="155"/>
    </location>
</feature>
<keyword evidence="4" id="KW-1185">Reference proteome</keyword>
<feature type="region of interest" description="Disordered" evidence="1">
    <location>
        <begin position="35"/>
        <end position="58"/>
    </location>
</feature>
<feature type="signal peptide" evidence="2">
    <location>
        <begin position="1"/>
        <end position="19"/>
    </location>
</feature>
<dbReference type="EMBL" id="CATKSH010000002">
    <property type="protein sequence ID" value="CAI9119588.1"/>
    <property type="molecule type" value="Genomic_DNA"/>
</dbReference>
<reference evidence="3" key="1">
    <citation type="submission" date="2023-03" db="EMBL/GenBank/DDBJ databases">
        <authorList>
            <person name="Cleenwerck I."/>
        </authorList>
    </citation>
    <scope>NUCLEOTIDE SEQUENCE</scope>
    <source>
        <strain evidence="3">LMG 32879</strain>
    </source>
</reference>
<evidence type="ECO:0000313" key="4">
    <source>
        <dbReference type="Proteomes" id="UP001176960"/>
    </source>
</evidence>
<dbReference type="AlphaFoldDB" id="A0AA35ULE4"/>